<evidence type="ECO:0000259" key="1">
    <source>
        <dbReference type="Pfam" id="PF00501"/>
    </source>
</evidence>
<dbReference type="Pfam" id="PF00501">
    <property type="entry name" value="AMP-binding"/>
    <property type="match status" value="1"/>
</dbReference>
<dbReference type="InterPro" id="IPR000873">
    <property type="entry name" value="AMP-dep_synth/lig_dom"/>
</dbReference>
<dbReference type="InterPro" id="IPR042099">
    <property type="entry name" value="ANL_N_sf"/>
</dbReference>
<name>A0ABS3FQ98_9CYAN</name>
<accession>A0ABS3FQ98</accession>
<dbReference type="Proteomes" id="UP000664844">
    <property type="component" value="Unassembled WGS sequence"/>
</dbReference>
<dbReference type="SUPFAM" id="SSF56801">
    <property type="entry name" value="Acetyl-CoA synthetase-like"/>
    <property type="match status" value="1"/>
</dbReference>
<sequence length="530" mass="59875">MNIAEILHKQVEETPDAPAILEMRRGASGRVSFADLELRASRGVTLLRQKGVQTGDTILLMLPLSTDFYVALIALFRLGAIALILDPNANSDELDRACTLCRPKAIITTTKNLFWRFFSRAFRKISLKFTIGFSLPTLISWQRAQTLETDFKITEIEPETPALIVSTIGLYEQLKFIELTHEYLISQQKYLAEILLIHPGEIDITLQPLLGLINLGLGVTNLLPEFKIKVPLIHQNKPILNAINKYQPTRIAASPTLLENLIAALLKKRELLTPVYKIFIWGTPILPSLFNQVNQIAPQAEIIALYGETAAIASLSRREIAASDVSQMQTGKGLLVGKPASDIQLRIIPNQWGAPIAPYQNQSEFEATCRPYSEPGEIVLQGDRFITRTLNELGDEPMNFRVGEQQWHRTGDAGYLDSQGRLWLLGPCQDCIQDKFGVIYPLTVECAVDYNREVQRVAFFSYRYQRTLVVEMADKTGDRTLSQRSLSSVLESLQWANVEALRVVEKIPMDKRYPRRVDRVALERMLDEQE</sequence>
<dbReference type="EMBL" id="JAFLQW010000185">
    <property type="protein sequence ID" value="MBO0348791.1"/>
    <property type="molecule type" value="Genomic_DNA"/>
</dbReference>
<comment type="caution">
    <text evidence="2">The sequence shown here is derived from an EMBL/GenBank/DDBJ whole genome shotgun (WGS) entry which is preliminary data.</text>
</comment>
<reference evidence="2 3" key="1">
    <citation type="submission" date="2021-03" db="EMBL/GenBank/DDBJ databases">
        <title>Metabolic Capacity of the Antarctic Cyanobacterium Phormidium pseudopriestleyi that Sustains Oxygenic Photosynthesis in the Presence of Hydrogen Sulfide.</title>
        <authorList>
            <person name="Lumian J.E."/>
            <person name="Jungblut A.D."/>
            <person name="Dillon M.L."/>
            <person name="Hawes I."/>
            <person name="Doran P.T."/>
            <person name="Mackey T.J."/>
            <person name="Dick G.J."/>
            <person name="Grettenberger C.L."/>
            <person name="Sumner D.Y."/>
        </authorList>
    </citation>
    <scope>NUCLEOTIDE SEQUENCE [LARGE SCALE GENOMIC DNA]</scope>
    <source>
        <strain evidence="2 3">FRX01</strain>
    </source>
</reference>
<evidence type="ECO:0000313" key="2">
    <source>
        <dbReference type="EMBL" id="MBO0348791.1"/>
    </source>
</evidence>
<keyword evidence="3" id="KW-1185">Reference proteome</keyword>
<gene>
    <name evidence="2" type="ORF">J0895_06680</name>
</gene>
<dbReference type="PANTHER" id="PTHR43201">
    <property type="entry name" value="ACYL-COA SYNTHETASE"/>
    <property type="match status" value="1"/>
</dbReference>
<dbReference type="PANTHER" id="PTHR43201:SF32">
    <property type="entry name" value="2-SUCCINYLBENZOATE--COA LIGASE, CHLOROPLASTIC_PEROXISOMAL"/>
    <property type="match status" value="1"/>
</dbReference>
<evidence type="ECO:0000313" key="3">
    <source>
        <dbReference type="Proteomes" id="UP000664844"/>
    </source>
</evidence>
<dbReference type="Gene3D" id="3.40.50.12780">
    <property type="entry name" value="N-terminal domain of ligase-like"/>
    <property type="match status" value="1"/>
</dbReference>
<protein>
    <submittedName>
        <fullName evidence="2">AMP-binding protein</fullName>
    </submittedName>
</protein>
<organism evidence="2 3">
    <name type="scientific">Phormidium pseudopriestleyi FRX01</name>
    <dbReference type="NCBI Taxonomy" id="1759528"/>
    <lineage>
        <taxon>Bacteria</taxon>
        <taxon>Bacillati</taxon>
        <taxon>Cyanobacteriota</taxon>
        <taxon>Cyanophyceae</taxon>
        <taxon>Oscillatoriophycideae</taxon>
        <taxon>Oscillatoriales</taxon>
        <taxon>Oscillatoriaceae</taxon>
        <taxon>Phormidium</taxon>
    </lineage>
</organism>
<feature type="domain" description="AMP-dependent synthetase/ligase" evidence="1">
    <location>
        <begin position="8"/>
        <end position="381"/>
    </location>
</feature>
<proteinExistence type="predicted"/>
<dbReference type="RefSeq" id="WP_207087330.1">
    <property type="nucleotide sequence ID" value="NZ_JAFLQW010000185.1"/>
</dbReference>